<keyword evidence="2" id="KW-0489">Methyltransferase</keyword>
<sequence length="264" mass="28592">MTQSAETTPSVWGEHAPTGFRKSLIEASRGGLGLAVRPVAWLNPGPVDIEVNGFRARLHPRDNLSEKRALARPDKLERRELDYLIETLRPESSFIDIGANFGLYSLTLAAAPDGPGRILAIEPQPEMLKRLRFNISASGFDDRIEVRPVAVAGQAGMLSFTENTHNRGESGLIGEGGLSVEAVTLVHLLDSAGIGQADAIKIDVEGAEPEILEAFFATAPKTRWPKRLVLERLPHLSGRDPVAMAEAAGYRVVMDTGRNTALEV</sequence>
<comment type="caution">
    <text evidence="2">The sequence shown here is derived from an EMBL/GenBank/DDBJ whole genome shotgun (WGS) entry which is preliminary data.</text>
</comment>
<evidence type="ECO:0000313" key="3">
    <source>
        <dbReference type="Proteomes" id="UP001595379"/>
    </source>
</evidence>
<dbReference type="Gene3D" id="3.40.50.150">
    <property type="entry name" value="Vaccinia Virus protein VP39"/>
    <property type="match status" value="1"/>
</dbReference>
<dbReference type="NCBIfam" id="TIGR01444">
    <property type="entry name" value="fkbM_fam"/>
    <property type="match status" value="1"/>
</dbReference>
<proteinExistence type="predicted"/>
<reference evidence="3" key="1">
    <citation type="journal article" date="2019" name="Int. J. Syst. Evol. Microbiol.">
        <title>The Global Catalogue of Microorganisms (GCM) 10K type strain sequencing project: providing services to taxonomists for standard genome sequencing and annotation.</title>
        <authorList>
            <consortium name="The Broad Institute Genomics Platform"/>
            <consortium name="The Broad Institute Genome Sequencing Center for Infectious Disease"/>
            <person name="Wu L."/>
            <person name="Ma J."/>
        </authorList>
    </citation>
    <scope>NUCLEOTIDE SEQUENCE [LARGE SCALE GENOMIC DNA]</scope>
    <source>
        <strain evidence="3">KCTC 52487</strain>
    </source>
</reference>
<gene>
    <name evidence="2" type="ORF">ACFOOR_13900</name>
</gene>
<organism evidence="2 3">
    <name type="scientific">Hyphobacterium vulgare</name>
    <dbReference type="NCBI Taxonomy" id="1736751"/>
    <lineage>
        <taxon>Bacteria</taxon>
        <taxon>Pseudomonadati</taxon>
        <taxon>Pseudomonadota</taxon>
        <taxon>Alphaproteobacteria</taxon>
        <taxon>Maricaulales</taxon>
        <taxon>Maricaulaceae</taxon>
        <taxon>Hyphobacterium</taxon>
    </lineage>
</organism>
<evidence type="ECO:0000313" key="2">
    <source>
        <dbReference type="EMBL" id="MFC2927200.1"/>
    </source>
</evidence>
<dbReference type="InterPro" id="IPR052514">
    <property type="entry name" value="SAM-dependent_MTase"/>
</dbReference>
<keyword evidence="3" id="KW-1185">Reference proteome</keyword>
<dbReference type="Proteomes" id="UP001595379">
    <property type="component" value="Unassembled WGS sequence"/>
</dbReference>
<dbReference type="InterPro" id="IPR029063">
    <property type="entry name" value="SAM-dependent_MTases_sf"/>
</dbReference>
<dbReference type="EMBL" id="JBHRSV010000028">
    <property type="protein sequence ID" value="MFC2927200.1"/>
    <property type="molecule type" value="Genomic_DNA"/>
</dbReference>
<accession>A0ABV7A094</accession>
<name>A0ABV7A094_9PROT</name>
<dbReference type="Pfam" id="PF05050">
    <property type="entry name" value="Methyltransf_21"/>
    <property type="match status" value="1"/>
</dbReference>
<protein>
    <submittedName>
        <fullName evidence="2">FkbM family methyltransferase</fullName>
    </submittedName>
</protein>
<keyword evidence="2" id="KW-0808">Transferase</keyword>
<evidence type="ECO:0000259" key="1">
    <source>
        <dbReference type="Pfam" id="PF05050"/>
    </source>
</evidence>
<dbReference type="PANTHER" id="PTHR34203">
    <property type="entry name" value="METHYLTRANSFERASE, FKBM FAMILY PROTEIN"/>
    <property type="match status" value="1"/>
</dbReference>
<dbReference type="SUPFAM" id="SSF53335">
    <property type="entry name" value="S-adenosyl-L-methionine-dependent methyltransferases"/>
    <property type="match status" value="1"/>
</dbReference>
<dbReference type="InterPro" id="IPR006342">
    <property type="entry name" value="FkbM_mtfrase"/>
</dbReference>
<dbReference type="GO" id="GO:0032259">
    <property type="term" value="P:methylation"/>
    <property type="evidence" value="ECO:0007669"/>
    <property type="project" value="UniProtKB-KW"/>
</dbReference>
<dbReference type="GO" id="GO:0008168">
    <property type="term" value="F:methyltransferase activity"/>
    <property type="evidence" value="ECO:0007669"/>
    <property type="project" value="UniProtKB-KW"/>
</dbReference>
<dbReference type="RefSeq" id="WP_343163184.1">
    <property type="nucleotide sequence ID" value="NZ_JBHRSV010000028.1"/>
</dbReference>
<feature type="domain" description="Methyltransferase FkbM" evidence="1">
    <location>
        <begin position="96"/>
        <end position="213"/>
    </location>
</feature>
<dbReference type="PANTHER" id="PTHR34203:SF15">
    <property type="entry name" value="SLL1173 PROTEIN"/>
    <property type="match status" value="1"/>
</dbReference>